<accession>A0A061IJZ3</accession>
<dbReference type="GO" id="GO:0004519">
    <property type="term" value="F:endonuclease activity"/>
    <property type="evidence" value="ECO:0007669"/>
    <property type="project" value="UniProtKB-KW"/>
</dbReference>
<keyword evidence="1" id="KW-0378">Hydrolase</keyword>
<proteinExistence type="predicted"/>
<reference evidence="2" key="1">
    <citation type="journal article" date="2013" name="Nat. Biotechnol.">
        <title>Chinese hamster genome sequenced from sorted chromosomes.</title>
        <authorList>
            <person name="Brinkrolf K."/>
            <person name="Rupp O."/>
            <person name="Laux H."/>
            <person name="Kollin F."/>
            <person name="Ernst W."/>
            <person name="Linke B."/>
            <person name="Kofler R."/>
            <person name="Romand S."/>
            <person name="Hesse F."/>
            <person name="Budach W.E."/>
            <person name="Galosy S."/>
            <person name="Muller D."/>
            <person name="Noll T."/>
            <person name="Wienberg J."/>
            <person name="Jostock T."/>
            <person name="Leonard M."/>
            <person name="Grillari J."/>
            <person name="Tauch A."/>
            <person name="Goesmann A."/>
            <person name="Helk B."/>
            <person name="Mott J.E."/>
            <person name="Puhler A."/>
            <person name="Borth N."/>
        </authorList>
    </citation>
    <scope>NUCLEOTIDE SEQUENCE [LARGE SCALE GENOMIC DNA]</scope>
    <source>
        <strain evidence="2">17A/GY</strain>
    </source>
</reference>
<organism evidence="1 2">
    <name type="scientific">Cricetulus griseus</name>
    <name type="common">Chinese hamster</name>
    <name type="synonym">Cricetulus barabensis griseus</name>
    <dbReference type="NCBI Taxonomy" id="10029"/>
    <lineage>
        <taxon>Eukaryota</taxon>
        <taxon>Metazoa</taxon>
        <taxon>Chordata</taxon>
        <taxon>Craniata</taxon>
        <taxon>Vertebrata</taxon>
        <taxon>Euteleostomi</taxon>
        <taxon>Mammalia</taxon>
        <taxon>Eutheria</taxon>
        <taxon>Euarchontoglires</taxon>
        <taxon>Glires</taxon>
        <taxon>Rodentia</taxon>
        <taxon>Myomorpha</taxon>
        <taxon>Muroidea</taxon>
        <taxon>Cricetidae</taxon>
        <taxon>Cricetinae</taxon>
        <taxon>Cricetulus</taxon>
    </lineage>
</organism>
<dbReference type="EMBL" id="KE664645">
    <property type="protein sequence ID" value="ERE89594.1"/>
    <property type="molecule type" value="Genomic_DNA"/>
</dbReference>
<keyword evidence="1" id="KW-0548">Nucleotidyltransferase</keyword>
<dbReference type="GO" id="GO:0003964">
    <property type="term" value="F:RNA-directed DNA polymerase activity"/>
    <property type="evidence" value="ECO:0007669"/>
    <property type="project" value="UniProtKB-KW"/>
</dbReference>
<keyword evidence="1" id="KW-0540">Nuclease</keyword>
<evidence type="ECO:0000313" key="1">
    <source>
        <dbReference type="EMBL" id="ERE89594.1"/>
    </source>
</evidence>
<dbReference type="AlphaFoldDB" id="A0A061IJZ3"/>
<keyword evidence="1" id="KW-0695">RNA-directed DNA polymerase</keyword>
<gene>
    <name evidence="1" type="ORF">H671_1g2232</name>
</gene>
<protein>
    <submittedName>
        <fullName evidence="1">Endonuclease reverse transcriptase-like protein</fullName>
    </submittedName>
</protein>
<name>A0A061IJZ3_CRIGR</name>
<dbReference type="Proteomes" id="UP000030759">
    <property type="component" value="Unassembled WGS sequence"/>
</dbReference>
<evidence type="ECO:0000313" key="2">
    <source>
        <dbReference type="Proteomes" id="UP000030759"/>
    </source>
</evidence>
<keyword evidence="1" id="KW-0808">Transferase</keyword>
<sequence length="90" mass="10056">MTERHLMKCSTSLVIREIKTTLRFHLDRSEWLKSETSMTAYAEEDVEKGEHFSTAGGSANLYSCCGNQCVNAGMVLPIAQSSKDAYTLEF</sequence>
<keyword evidence="1" id="KW-0255">Endonuclease</keyword>